<dbReference type="EMBL" id="FWXV01000008">
    <property type="protein sequence ID" value="SMD22848.1"/>
    <property type="molecule type" value="Genomic_DNA"/>
</dbReference>
<feature type="transmembrane region" description="Helical" evidence="2">
    <location>
        <begin position="62"/>
        <end position="85"/>
    </location>
</feature>
<dbReference type="AlphaFoldDB" id="A0A1W2FMM2"/>
<evidence type="ECO:0000256" key="2">
    <source>
        <dbReference type="SAM" id="Phobius"/>
    </source>
</evidence>
<sequence length="226" mass="25327">MGAVVRGPARRGTFVVRWRLRIGGLLSGVLLIASLGWLVFLVPTTPWWITPMFRSVDGLGSLLISLFTLVLWLGLPGTVAVLAWIRPGNAALRRRVLAMDTEGVWIYESATWWSTPRLVPWRDASPVRVYTLDHTDVEPADTGPALVPWDFLAFGDPPQATIHLLWLTASVEDIVTQARRRRPDLTVLDQRTPPVSGPGGWVLRRRRRPRSGASRRCSRRGRVCPE</sequence>
<keyword evidence="2" id="KW-0812">Transmembrane</keyword>
<gene>
    <name evidence="3" type="ORF">SAMN05661093_07650</name>
</gene>
<evidence type="ECO:0000313" key="4">
    <source>
        <dbReference type="Proteomes" id="UP000192674"/>
    </source>
</evidence>
<name>A0A1W2FMM2_KIBAR</name>
<keyword evidence="2" id="KW-1133">Transmembrane helix</keyword>
<keyword evidence="4" id="KW-1185">Reference proteome</keyword>
<accession>A0A1W2FMM2</accession>
<reference evidence="3 4" key="1">
    <citation type="submission" date="2017-04" db="EMBL/GenBank/DDBJ databases">
        <authorList>
            <person name="Afonso C.L."/>
            <person name="Miller P.J."/>
            <person name="Scott M.A."/>
            <person name="Spackman E."/>
            <person name="Goraichik I."/>
            <person name="Dimitrov K.M."/>
            <person name="Suarez D.L."/>
            <person name="Swayne D.E."/>
        </authorList>
    </citation>
    <scope>NUCLEOTIDE SEQUENCE [LARGE SCALE GENOMIC DNA]</scope>
    <source>
        <strain evidence="3 4">DSM 43828</strain>
    </source>
</reference>
<feature type="transmembrane region" description="Helical" evidence="2">
    <location>
        <begin position="20"/>
        <end position="42"/>
    </location>
</feature>
<dbReference type="Proteomes" id="UP000192674">
    <property type="component" value="Unassembled WGS sequence"/>
</dbReference>
<proteinExistence type="predicted"/>
<keyword evidence="2" id="KW-0472">Membrane</keyword>
<evidence type="ECO:0000256" key="1">
    <source>
        <dbReference type="SAM" id="MobiDB-lite"/>
    </source>
</evidence>
<organism evidence="3 4">
    <name type="scientific">Kibdelosporangium aridum</name>
    <dbReference type="NCBI Taxonomy" id="2030"/>
    <lineage>
        <taxon>Bacteria</taxon>
        <taxon>Bacillati</taxon>
        <taxon>Actinomycetota</taxon>
        <taxon>Actinomycetes</taxon>
        <taxon>Pseudonocardiales</taxon>
        <taxon>Pseudonocardiaceae</taxon>
        <taxon>Kibdelosporangium</taxon>
    </lineage>
</organism>
<feature type="region of interest" description="Disordered" evidence="1">
    <location>
        <begin position="185"/>
        <end position="226"/>
    </location>
</feature>
<feature type="compositionally biased region" description="Basic residues" evidence="1">
    <location>
        <begin position="216"/>
        <end position="226"/>
    </location>
</feature>
<protein>
    <submittedName>
        <fullName evidence="3">Uncharacterized protein</fullName>
    </submittedName>
</protein>
<evidence type="ECO:0000313" key="3">
    <source>
        <dbReference type="EMBL" id="SMD22848.1"/>
    </source>
</evidence>